<dbReference type="Gene3D" id="1.10.490.10">
    <property type="entry name" value="Globins"/>
    <property type="match status" value="1"/>
</dbReference>
<evidence type="ECO:0000256" key="1">
    <source>
        <dbReference type="ARBA" id="ARBA00022448"/>
    </source>
</evidence>
<evidence type="ECO:0000313" key="6">
    <source>
        <dbReference type="EMBL" id="MDK3075809.1"/>
    </source>
</evidence>
<dbReference type="InterPro" id="IPR044203">
    <property type="entry name" value="GlbO/GLB3-like"/>
</dbReference>
<dbReference type="InterPro" id="IPR001486">
    <property type="entry name" value="Hemoglobin_trunc"/>
</dbReference>
<proteinExistence type="inferred from homology"/>
<dbReference type="Proteomes" id="UP001227126">
    <property type="component" value="Unassembled WGS sequence"/>
</dbReference>
<dbReference type="EMBL" id="JASNJE010000053">
    <property type="protein sequence ID" value="MDK3075809.1"/>
    <property type="molecule type" value="Genomic_DNA"/>
</dbReference>
<dbReference type="PANTHER" id="PTHR47366:SF1">
    <property type="entry name" value="TWO-ON-TWO HEMOGLOBIN-3"/>
    <property type="match status" value="1"/>
</dbReference>
<sequence>MSGRMIDALGGEEAVRELVETFYDLIETLPEGENLRRLHRRGQGIGNARVEQFNFLCAFLGGRKYYLEKHGHMDVKLMHEHVPISPEDAENWLFCMDRALEQLNHRGDQIDRLRAIFRRVALILVNDLGEWGRPSQSAEAAGISST</sequence>
<dbReference type="CDD" id="cd14773">
    <property type="entry name" value="TrHb2_PhHbO-like_O"/>
    <property type="match status" value="1"/>
</dbReference>
<protein>
    <submittedName>
        <fullName evidence="6">Group II truncated hemoglobin</fullName>
    </submittedName>
</protein>
<comment type="caution">
    <text evidence="6">The sequence shown here is derived from an EMBL/GenBank/DDBJ whole genome shotgun (WGS) entry which is preliminary data.</text>
</comment>
<keyword evidence="1" id="KW-0813">Transport</keyword>
<evidence type="ECO:0000313" key="7">
    <source>
        <dbReference type="Proteomes" id="UP001227126"/>
    </source>
</evidence>
<keyword evidence="7" id="KW-1185">Reference proteome</keyword>
<dbReference type="InterPro" id="IPR012292">
    <property type="entry name" value="Globin/Proto"/>
</dbReference>
<evidence type="ECO:0000256" key="5">
    <source>
        <dbReference type="ARBA" id="ARBA00034496"/>
    </source>
</evidence>
<name>A0ABT7FM46_9RHOB</name>
<reference evidence="6 7" key="1">
    <citation type="submission" date="2023-05" db="EMBL/GenBank/DDBJ databases">
        <title>Sedimentitalea sp. nov. JM2-8.</title>
        <authorList>
            <person name="Huang J."/>
        </authorList>
    </citation>
    <scope>NUCLEOTIDE SEQUENCE [LARGE SCALE GENOMIC DNA]</scope>
    <source>
        <strain evidence="6 7">JM2-8</strain>
    </source>
</reference>
<dbReference type="InterPro" id="IPR009050">
    <property type="entry name" value="Globin-like_sf"/>
</dbReference>
<accession>A0ABT7FM46</accession>
<keyword evidence="3" id="KW-0479">Metal-binding</keyword>
<dbReference type="SUPFAM" id="SSF46458">
    <property type="entry name" value="Globin-like"/>
    <property type="match status" value="1"/>
</dbReference>
<keyword evidence="4" id="KW-0408">Iron</keyword>
<evidence type="ECO:0000256" key="2">
    <source>
        <dbReference type="ARBA" id="ARBA00022617"/>
    </source>
</evidence>
<comment type="similarity">
    <text evidence="5">Belongs to the truncated hemoglobin family. Group II subfamily.</text>
</comment>
<dbReference type="PANTHER" id="PTHR47366">
    <property type="entry name" value="TWO-ON-TWO HEMOGLOBIN-3"/>
    <property type="match status" value="1"/>
</dbReference>
<dbReference type="Pfam" id="PF01152">
    <property type="entry name" value="Bac_globin"/>
    <property type="match status" value="1"/>
</dbReference>
<keyword evidence="2" id="KW-0349">Heme</keyword>
<evidence type="ECO:0000256" key="3">
    <source>
        <dbReference type="ARBA" id="ARBA00022723"/>
    </source>
</evidence>
<dbReference type="RefSeq" id="WP_284487724.1">
    <property type="nucleotide sequence ID" value="NZ_JASNJE010000053.1"/>
</dbReference>
<organism evidence="6 7">
    <name type="scientific">Sedimentitalea xiamensis</name>
    <dbReference type="NCBI Taxonomy" id="3050037"/>
    <lineage>
        <taxon>Bacteria</taxon>
        <taxon>Pseudomonadati</taxon>
        <taxon>Pseudomonadota</taxon>
        <taxon>Alphaproteobacteria</taxon>
        <taxon>Rhodobacterales</taxon>
        <taxon>Paracoccaceae</taxon>
        <taxon>Sedimentitalea</taxon>
    </lineage>
</organism>
<evidence type="ECO:0000256" key="4">
    <source>
        <dbReference type="ARBA" id="ARBA00023004"/>
    </source>
</evidence>
<gene>
    <name evidence="6" type="ORF">QO034_22395</name>
</gene>